<keyword evidence="1" id="KW-0175">Coiled coil</keyword>
<dbReference type="InterPro" id="IPR005024">
    <property type="entry name" value="Snf7_fam"/>
</dbReference>
<dbReference type="Gene3D" id="6.10.140.1230">
    <property type="match status" value="1"/>
</dbReference>
<proteinExistence type="predicted"/>
<keyword evidence="3" id="KW-1185">Reference proteome</keyword>
<accession>A0ABD3I969</accession>
<evidence type="ECO:0000313" key="2">
    <source>
        <dbReference type="EMBL" id="KAL3700243.1"/>
    </source>
</evidence>
<comment type="caution">
    <text evidence="2">The sequence shown here is derived from an EMBL/GenBank/DDBJ whole genome shotgun (WGS) entry which is preliminary data.</text>
</comment>
<protein>
    <submittedName>
        <fullName evidence="2">Uncharacterized protein</fullName>
    </submittedName>
</protein>
<dbReference type="PANTHER" id="PTHR10476">
    <property type="entry name" value="CHARGED MULTIVESICULAR BODY PROTEIN"/>
    <property type="match status" value="1"/>
</dbReference>
<evidence type="ECO:0000256" key="1">
    <source>
        <dbReference type="SAM" id="Coils"/>
    </source>
</evidence>
<name>A0ABD3I969_9MARC</name>
<dbReference type="AlphaFoldDB" id="A0ABD3I969"/>
<feature type="coiled-coil region" evidence="1">
    <location>
        <begin position="16"/>
        <end position="46"/>
    </location>
</feature>
<dbReference type="EMBL" id="JBJQOH010000001">
    <property type="protein sequence ID" value="KAL3700243.1"/>
    <property type="molecule type" value="Genomic_DNA"/>
</dbReference>
<sequence>MLSTMRFMFERTKTPLEVMRENRRLMERGMREIEREKQQLHVIETKLVQEIKKTAKLDEWDAVKIMTIDVLRTRHRIIRCYNLYQQLKSISVHTQTLKSSEAMAGALYGFIKVVRQLSLQVHLPALQKIIQEFEIQQMQPHMSLGEMEEEDYYEEEEEEEVGGNDEIICQVLDEIGVDFNSSLLHTSQGPQPTVIPVQNMVHEQQRTGIGLRDRMDRLRRP</sequence>
<organism evidence="2 3">
    <name type="scientific">Riccia sorocarpa</name>
    <dbReference type="NCBI Taxonomy" id="122646"/>
    <lineage>
        <taxon>Eukaryota</taxon>
        <taxon>Viridiplantae</taxon>
        <taxon>Streptophyta</taxon>
        <taxon>Embryophyta</taxon>
        <taxon>Marchantiophyta</taxon>
        <taxon>Marchantiopsida</taxon>
        <taxon>Marchantiidae</taxon>
        <taxon>Marchantiales</taxon>
        <taxon>Ricciaceae</taxon>
        <taxon>Riccia</taxon>
    </lineage>
</organism>
<evidence type="ECO:0000313" key="3">
    <source>
        <dbReference type="Proteomes" id="UP001633002"/>
    </source>
</evidence>
<reference evidence="2 3" key="1">
    <citation type="submission" date="2024-09" db="EMBL/GenBank/DDBJ databases">
        <title>Chromosome-scale assembly of Riccia sorocarpa.</title>
        <authorList>
            <person name="Paukszto L."/>
        </authorList>
    </citation>
    <scope>NUCLEOTIDE SEQUENCE [LARGE SCALE GENOMIC DNA]</scope>
    <source>
        <strain evidence="2">LP-2024</strain>
        <tissue evidence="2">Aerial parts of the thallus</tissue>
    </source>
</reference>
<dbReference type="Proteomes" id="UP001633002">
    <property type="component" value="Unassembled WGS sequence"/>
</dbReference>
<gene>
    <name evidence="2" type="ORF">R1sor_018265</name>
</gene>
<dbReference type="Pfam" id="PF03357">
    <property type="entry name" value="Snf7"/>
    <property type="match status" value="1"/>
</dbReference>